<proteinExistence type="predicted"/>
<dbReference type="SUPFAM" id="SSF81383">
    <property type="entry name" value="F-box domain"/>
    <property type="match status" value="1"/>
</dbReference>
<feature type="compositionally biased region" description="Pro residues" evidence="1">
    <location>
        <begin position="126"/>
        <end position="135"/>
    </location>
</feature>
<protein>
    <recommendedName>
        <fullName evidence="4">F-box domain-containing protein</fullName>
    </recommendedName>
</protein>
<dbReference type="EMBL" id="MU855376">
    <property type="protein sequence ID" value="KAK3904978.1"/>
    <property type="molecule type" value="Genomic_DNA"/>
</dbReference>
<dbReference type="Proteomes" id="UP001303889">
    <property type="component" value="Unassembled WGS sequence"/>
</dbReference>
<dbReference type="InterPro" id="IPR036047">
    <property type="entry name" value="F-box-like_dom_sf"/>
</dbReference>
<dbReference type="InterPro" id="IPR032675">
    <property type="entry name" value="LRR_dom_sf"/>
</dbReference>
<evidence type="ECO:0000256" key="1">
    <source>
        <dbReference type="SAM" id="MobiDB-lite"/>
    </source>
</evidence>
<organism evidence="2 3">
    <name type="scientific">Staphylotrichum tortipilum</name>
    <dbReference type="NCBI Taxonomy" id="2831512"/>
    <lineage>
        <taxon>Eukaryota</taxon>
        <taxon>Fungi</taxon>
        <taxon>Dikarya</taxon>
        <taxon>Ascomycota</taxon>
        <taxon>Pezizomycotina</taxon>
        <taxon>Sordariomycetes</taxon>
        <taxon>Sordariomycetidae</taxon>
        <taxon>Sordariales</taxon>
        <taxon>Chaetomiaceae</taxon>
        <taxon>Staphylotrichum</taxon>
    </lineage>
</organism>
<evidence type="ECO:0008006" key="4">
    <source>
        <dbReference type="Google" id="ProtNLM"/>
    </source>
</evidence>
<name>A0AAN6MR85_9PEZI</name>
<reference evidence="2" key="1">
    <citation type="journal article" date="2023" name="Mol. Phylogenet. Evol.">
        <title>Genome-scale phylogeny and comparative genomics of the fungal order Sordariales.</title>
        <authorList>
            <person name="Hensen N."/>
            <person name="Bonometti L."/>
            <person name="Westerberg I."/>
            <person name="Brannstrom I.O."/>
            <person name="Guillou S."/>
            <person name="Cros-Aarteil S."/>
            <person name="Calhoun S."/>
            <person name="Haridas S."/>
            <person name="Kuo A."/>
            <person name="Mondo S."/>
            <person name="Pangilinan J."/>
            <person name="Riley R."/>
            <person name="LaButti K."/>
            <person name="Andreopoulos B."/>
            <person name="Lipzen A."/>
            <person name="Chen C."/>
            <person name="Yan M."/>
            <person name="Daum C."/>
            <person name="Ng V."/>
            <person name="Clum A."/>
            <person name="Steindorff A."/>
            <person name="Ohm R.A."/>
            <person name="Martin F."/>
            <person name="Silar P."/>
            <person name="Natvig D.O."/>
            <person name="Lalanne C."/>
            <person name="Gautier V."/>
            <person name="Ament-Velasquez S.L."/>
            <person name="Kruys A."/>
            <person name="Hutchinson M.I."/>
            <person name="Powell A.J."/>
            <person name="Barry K."/>
            <person name="Miller A.N."/>
            <person name="Grigoriev I.V."/>
            <person name="Debuchy R."/>
            <person name="Gladieux P."/>
            <person name="Hiltunen Thoren M."/>
            <person name="Johannesson H."/>
        </authorList>
    </citation>
    <scope>NUCLEOTIDE SEQUENCE</scope>
    <source>
        <strain evidence="2">CBS 103.79</strain>
    </source>
</reference>
<evidence type="ECO:0000313" key="2">
    <source>
        <dbReference type="EMBL" id="KAK3904978.1"/>
    </source>
</evidence>
<evidence type="ECO:0000313" key="3">
    <source>
        <dbReference type="Proteomes" id="UP001303889"/>
    </source>
</evidence>
<comment type="caution">
    <text evidence="2">The sequence shown here is derived from an EMBL/GenBank/DDBJ whole genome shotgun (WGS) entry which is preliminary data.</text>
</comment>
<dbReference type="AlphaFoldDB" id="A0AAN6MR85"/>
<accession>A0AAN6MR85</accession>
<keyword evidence="3" id="KW-1185">Reference proteome</keyword>
<sequence>MRKSSPLTTLPLHLLEYLLHPLPPHTLLALALTSRLLYTATLAPRLARLRLTVHSHARLTSDLARLTALLTRVHGFMSGGGSGGGDILFRHVRHLTIAGSLPDDDDTPSSAAAAIDDDGTDTHAPPFHPGTPHPTPSRKRSQSFAWQPLALFLTRLPCLTDVVWACTVQLPPSLLTALPPTTRLHMHTFSLRSLYARRGAEKAIDPNERALATFPRLCAIRARVVLYDSDGRASYNLEALEEMLEGGWAPGLRDLRVGYDSPKRTMALLDGVMAGREEKVRFFGEGGQGEGGKKHPLETLVLSGHCHGPYQLDLWRARIDTTVLRRLETYCGVSVAGLEMLTSLAGRGEFPALRRLGLKVASGEAEDVGVSLDEPTARLLKAVPPLEGLTLTGRWGEQVFEAVVGRHGPTLRLLRLLRDPQNVVYGDVEVDAHRAHAICQRCPRLEDVKLRVRRRQGGPEEVAVYRALGQLRHLRCTTLVFDCRTPRQGGTEIDRIRKTLVNLAVDETLTRAIYEITTATDLRLGRLRLETETGPIVAAEFPQLQDWAAWIGRSWVLDRDDTRGEVALRKAKGKKDRNYLREKLVRVDFRGRDVWEEMWPARGDDWRDGWHSFPLGGHEG</sequence>
<feature type="region of interest" description="Disordered" evidence="1">
    <location>
        <begin position="100"/>
        <end position="140"/>
    </location>
</feature>
<dbReference type="Gene3D" id="3.80.10.10">
    <property type="entry name" value="Ribonuclease Inhibitor"/>
    <property type="match status" value="1"/>
</dbReference>
<reference evidence="2" key="2">
    <citation type="submission" date="2023-05" db="EMBL/GenBank/DDBJ databases">
        <authorList>
            <consortium name="Lawrence Berkeley National Laboratory"/>
            <person name="Steindorff A."/>
            <person name="Hensen N."/>
            <person name="Bonometti L."/>
            <person name="Westerberg I."/>
            <person name="Brannstrom I.O."/>
            <person name="Guillou S."/>
            <person name="Cros-Aarteil S."/>
            <person name="Calhoun S."/>
            <person name="Haridas S."/>
            <person name="Kuo A."/>
            <person name="Mondo S."/>
            <person name="Pangilinan J."/>
            <person name="Riley R."/>
            <person name="Labutti K."/>
            <person name="Andreopoulos B."/>
            <person name="Lipzen A."/>
            <person name="Chen C."/>
            <person name="Yanf M."/>
            <person name="Daum C."/>
            <person name="Ng V."/>
            <person name="Clum A."/>
            <person name="Ohm R."/>
            <person name="Martin F."/>
            <person name="Silar P."/>
            <person name="Natvig D."/>
            <person name="Lalanne C."/>
            <person name="Gautier V."/>
            <person name="Ament-Velasquez S.L."/>
            <person name="Kruys A."/>
            <person name="Hutchinson M.I."/>
            <person name="Powell A.J."/>
            <person name="Barry K."/>
            <person name="Miller A.N."/>
            <person name="Grigoriev I.V."/>
            <person name="Debuchy R."/>
            <person name="Gladieux P."/>
            <person name="Thoren M.H."/>
            <person name="Johannesson H."/>
        </authorList>
    </citation>
    <scope>NUCLEOTIDE SEQUENCE</scope>
    <source>
        <strain evidence="2">CBS 103.79</strain>
    </source>
</reference>
<gene>
    <name evidence="2" type="ORF">C8A05DRAFT_13191</name>
</gene>